<dbReference type="InterPro" id="IPR016164">
    <property type="entry name" value="FAD-linked_Oxase-like_C"/>
</dbReference>
<dbReference type="PANTHER" id="PTHR11748:SF103">
    <property type="entry name" value="GLYCOLATE OXIDASE SUBUNIT GLCE"/>
    <property type="match status" value="1"/>
</dbReference>
<dbReference type="EMBL" id="FORY01000013">
    <property type="protein sequence ID" value="SFJ89623.1"/>
    <property type="molecule type" value="Genomic_DNA"/>
</dbReference>
<dbReference type="Pfam" id="PF01565">
    <property type="entry name" value="FAD_binding_4"/>
    <property type="match status" value="1"/>
</dbReference>
<evidence type="ECO:0000259" key="3">
    <source>
        <dbReference type="PROSITE" id="PS51387"/>
    </source>
</evidence>
<dbReference type="PROSITE" id="PS51387">
    <property type="entry name" value="FAD_PCMH"/>
    <property type="match status" value="1"/>
</dbReference>
<keyword evidence="2" id="KW-0274">FAD</keyword>
<dbReference type="InterPro" id="IPR036318">
    <property type="entry name" value="FAD-bd_PCMH-like_sf"/>
</dbReference>
<protein>
    <submittedName>
        <fullName evidence="4">Glycolate oxidase FAD binding subunit</fullName>
    </submittedName>
</protein>
<evidence type="ECO:0000313" key="5">
    <source>
        <dbReference type="Proteomes" id="UP000183299"/>
    </source>
</evidence>
<dbReference type="OrthoDB" id="9811557at2"/>
<proteinExistence type="predicted"/>
<name>A0A1I3V3V3_9RHOB</name>
<dbReference type="InterPro" id="IPR006094">
    <property type="entry name" value="Oxid_FAD_bind_N"/>
</dbReference>
<dbReference type="GO" id="GO:0003824">
    <property type="term" value="F:catalytic activity"/>
    <property type="evidence" value="ECO:0007669"/>
    <property type="project" value="InterPro"/>
</dbReference>
<dbReference type="Gene3D" id="3.30.465.10">
    <property type="match status" value="1"/>
</dbReference>
<dbReference type="PANTHER" id="PTHR11748">
    <property type="entry name" value="D-LACTATE DEHYDROGENASE"/>
    <property type="match status" value="1"/>
</dbReference>
<dbReference type="InterPro" id="IPR016166">
    <property type="entry name" value="FAD-bd_PCMH"/>
</dbReference>
<organism evidence="4 5">
    <name type="scientific">Celeribacter halophilus</name>
    <dbReference type="NCBI Taxonomy" id="576117"/>
    <lineage>
        <taxon>Bacteria</taxon>
        <taxon>Pseudomonadati</taxon>
        <taxon>Pseudomonadota</taxon>
        <taxon>Alphaproteobacteria</taxon>
        <taxon>Rhodobacterales</taxon>
        <taxon>Roseobacteraceae</taxon>
        <taxon>Celeribacter</taxon>
    </lineage>
</organism>
<dbReference type="GO" id="GO:0071949">
    <property type="term" value="F:FAD binding"/>
    <property type="evidence" value="ECO:0007669"/>
    <property type="project" value="InterPro"/>
</dbReference>
<dbReference type="RefSeq" id="WP_066608762.1">
    <property type="nucleotide sequence ID" value="NZ_FORY01000013.1"/>
</dbReference>
<dbReference type="GeneID" id="98666186"/>
<dbReference type="SUPFAM" id="SSF56176">
    <property type="entry name" value="FAD-binding/transporter-associated domain-like"/>
    <property type="match status" value="1"/>
</dbReference>
<dbReference type="STRING" id="576117.SAMN04488138_11387"/>
<evidence type="ECO:0000256" key="2">
    <source>
        <dbReference type="ARBA" id="ARBA00022827"/>
    </source>
</evidence>
<gene>
    <name evidence="4" type="ORF">SAMN04488138_11387</name>
</gene>
<sequence>MSISVAKETGAPQSEAELRDVIRAGGPFVIEGGGTRRIGLAQGEVLSTRALTGVSLYEPGALTLVVKAGTLLSEITALLASENQRLAFEVPDMRGLLGRDGESTIGGVVATNASGPRRVALGACRDFCLGVRYVDGRGQVVKNGGRVMKNVTGLDLVKLMAGSHGTLGVITEVSLKVQPLPETVVTLKVPQCEALDAVGIMSDILGQPFDLTGAAWSDTTVFLRLEGIETALKYRIGRIRARLGRDVAELWGAALSDPIWQALRDVEQFHDRAGDVWQLSVRPSDAAALVEAICPEDVIYDWGGNRLWLLTAEGTDVRAKMHRGHATLVRASDGTKARLGVFHPQSAAIERVSAGLRHKFDPEGKFNRGMMG</sequence>
<keyword evidence="5" id="KW-1185">Reference proteome</keyword>
<dbReference type="SUPFAM" id="SSF55103">
    <property type="entry name" value="FAD-linked oxidases, C-terminal domain"/>
    <property type="match status" value="1"/>
</dbReference>
<dbReference type="InterPro" id="IPR016169">
    <property type="entry name" value="FAD-bd_PCMH_sub2"/>
</dbReference>
<feature type="domain" description="FAD-binding PCMH-type" evidence="3">
    <location>
        <begin position="2"/>
        <end position="180"/>
    </location>
</feature>
<accession>A0A1I3V3V3</accession>
<dbReference type="AlphaFoldDB" id="A0A1I3V3V3"/>
<reference evidence="4 5" key="1">
    <citation type="submission" date="2016-10" db="EMBL/GenBank/DDBJ databases">
        <authorList>
            <person name="de Groot N.N."/>
        </authorList>
    </citation>
    <scope>NUCLEOTIDE SEQUENCE [LARGE SCALE GENOMIC DNA]</scope>
    <source>
        <strain evidence="4 5">CGMCC 1.8891</strain>
    </source>
</reference>
<keyword evidence="1" id="KW-0285">Flavoprotein</keyword>
<dbReference type="Proteomes" id="UP000183299">
    <property type="component" value="Unassembled WGS sequence"/>
</dbReference>
<evidence type="ECO:0000313" key="4">
    <source>
        <dbReference type="EMBL" id="SFJ89623.1"/>
    </source>
</evidence>
<evidence type="ECO:0000256" key="1">
    <source>
        <dbReference type="ARBA" id="ARBA00022630"/>
    </source>
</evidence>